<dbReference type="SUPFAM" id="SSF51679">
    <property type="entry name" value="Bacterial luciferase-like"/>
    <property type="match status" value="1"/>
</dbReference>
<gene>
    <name evidence="3" type="ORF">ADK34_40370</name>
</gene>
<evidence type="ECO:0000256" key="1">
    <source>
        <dbReference type="ARBA" id="ARBA00023002"/>
    </source>
</evidence>
<evidence type="ECO:0000313" key="4">
    <source>
        <dbReference type="Proteomes" id="UP000037023"/>
    </source>
</evidence>
<dbReference type="InterPro" id="IPR050564">
    <property type="entry name" value="F420-G6PD/mer"/>
</dbReference>
<proteinExistence type="predicted"/>
<dbReference type="PANTHER" id="PTHR43244:SF1">
    <property type="entry name" value="5,10-METHYLENETETRAHYDROMETHANOPTERIN REDUCTASE"/>
    <property type="match status" value="1"/>
</dbReference>
<accession>A0A0L8J1D7</accession>
<keyword evidence="1" id="KW-0560">Oxidoreductase</keyword>
<comment type="caution">
    <text evidence="3">The sequence shown here is derived from an EMBL/GenBank/DDBJ whole genome shotgun (WGS) entry which is preliminary data.</text>
</comment>
<dbReference type="PATRIC" id="fig|1938.6.peg.8693"/>
<reference evidence="3 4" key="1">
    <citation type="submission" date="2015-06" db="EMBL/GenBank/DDBJ databases">
        <authorList>
            <person name="Hoefler B.C."/>
            <person name="Straight P.D."/>
        </authorList>
    </citation>
    <scope>NUCLEOTIDE SEQUENCE [LARGE SCALE GENOMIC DNA]</scope>
    <source>
        <strain evidence="3 4">NRRL 3427</strain>
    </source>
</reference>
<dbReference type="EMBL" id="LGUP01000414">
    <property type="protein sequence ID" value="KOG07460.1"/>
    <property type="molecule type" value="Genomic_DNA"/>
</dbReference>
<dbReference type="Pfam" id="PF00296">
    <property type="entry name" value="Bac_luciferase"/>
    <property type="match status" value="1"/>
</dbReference>
<dbReference type="OrthoDB" id="3621573at2"/>
<evidence type="ECO:0000313" key="3">
    <source>
        <dbReference type="EMBL" id="KOG07460.1"/>
    </source>
</evidence>
<name>A0A0L8J1D7_STRVR</name>
<organism evidence="3 4">
    <name type="scientific">Streptomyces viridochromogenes</name>
    <dbReference type="NCBI Taxonomy" id="1938"/>
    <lineage>
        <taxon>Bacteria</taxon>
        <taxon>Bacillati</taxon>
        <taxon>Actinomycetota</taxon>
        <taxon>Actinomycetes</taxon>
        <taxon>Kitasatosporales</taxon>
        <taxon>Streptomycetaceae</taxon>
        <taxon>Streptomyces</taxon>
    </lineage>
</organism>
<dbReference type="RefSeq" id="WP_033201670.1">
    <property type="nucleotide sequence ID" value="NZ_LGUP01000414.1"/>
</dbReference>
<feature type="domain" description="Luciferase-like" evidence="2">
    <location>
        <begin position="13"/>
        <end position="289"/>
    </location>
</feature>
<dbReference type="InterPro" id="IPR011251">
    <property type="entry name" value="Luciferase-like_dom"/>
</dbReference>
<dbReference type="InterPro" id="IPR036661">
    <property type="entry name" value="Luciferase-like_sf"/>
</dbReference>
<dbReference type="AlphaFoldDB" id="A0A0L8J1D7"/>
<sequence length="318" mass="34060">MRHSILLPVNATRPEQVIPFANLVKWGGAARLWQGQGLVLDSHHIVSWLAGSGIRVPAGFGVSLMPYRSPYNAAIEARSVALATGHEVVAGYGPGSLAAQTCAMGRPYPSQLTACREYVTIVRDLLDGGISDREGEIFSAKAQLMPFHKPEVSLGLGVLRERMAELAGELADVAITWMASAAYLEKFLIPALRSAKERRPEEPVKVTAYVPVALAGPDRDMAKLLRATCGGHIQFPHYQAVLRRAGIRITGDGGPDDVRALVDGGIFLYGTAEEIHQRLDAYRALGVDEVVLNVTGVGAVHGPRAAASDLYEILKAAP</sequence>
<dbReference type="PANTHER" id="PTHR43244">
    <property type="match status" value="1"/>
</dbReference>
<dbReference type="GO" id="GO:0016705">
    <property type="term" value="F:oxidoreductase activity, acting on paired donors, with incorporation or reduction of molecular oxygen"/>
    <property type="evidence" value="ECO:0007669"/>
    <property type="project" value="InterPro"/>
</dbReference>
<dbReference type="Gene3D" id="3.20.20.30">
    <property type="entry name" value="Luciferase-like domain"/>
    <property type="match status" value="1"/>
</dbReference>
<evidence type="ECO:0000259" key="2">
    <source>
        <dbReference type="Pfam" id="PF00296"/>
    </source>
</evidence>
<protein>
    <submittedName>
        <fullName evidence="3">5,10-methylene tetrahydromethanopterin reductase</fullName>
    </submittedName>
</protein>
<dbReference type="Proteomes" id="UP000037023">
    <property type="component" value="Unassembled WGS sequence"/>
</dbReference>